<evidence type="ECO:0000313" key="11">
    <source>
        <dbReference type="Proteomes" id="UP000295621"/>
    </source>
</evidence>
<evidence type="ECO:0000256" key="3">
    <source>
        <dbReference type="ARBA" id="ARBA00022801"/>
    </source>
</evidence>
<evidence type="ECO:0000313" key="10">
    <source>
        <dbReference type="EMBL" id="TDC53566.1"/>
    </source>
</evidence>
<dbReference type="GO" id="GO:0004252">
    <property type="term" value="F:serine-type endopeptidase activity"/>
    <property type="evidence" value="ECO:0007669"/>
    <property type="project" value="UniProtKB-UniRule"/>
</dbReference>
<dbReference type="PROSITE" id="PS00136">
    <property type="entry name" value="SUBTILASE_ASP"/>
    <property type="match status" value="1"/>
</dbReference>
<organism evidence="10 11">
    <name type="scientific">Jiangella ureilytica</name>
    <dbReference type="NCBI Taxonomy" id="2530374"/>
    <lineage>
        <taxon>Bacteria</taxon>
        <taxon>Bacillati</taxon>
        <taxon>Actinomycetota</taxon>
        <taxon>Actinomycetes</taxon>
        <taxon>Jiangellales</taxon>
        <taxon>Jiangellaceae</taxon>
        <taxon>Jiangella</taxon>
    </lineage>
</organism>
<dbReference type="InterPro" id="IPR013783">
    <property type="entry name" value="Ig-like_fold"/>
</dbReference>
<comment type="similarity">
    <text evidence="1 6 7">Belongs to the peptidase S8 family.</text>
</comment>
<dbReference type="InterPro" id="IPR036852">
    <property type="entry name" value="Peptidase_S8/S53_dom_sf"/>
</dbReference>
<dbReference type="InterPro" id="IPR000209">
    <property type="entry name" value="Peptidase_S8/S53_dom"/>
</dbReference>
<gene>
    <name evidence="10" type="ORF">E1212_05165</name>
</gene>
<feature type="domain" description="Peptidase S8/S53" evidence="9">
    <location>
        <begin position="204"/>
        <end position="465"/>
    </location>
</feature>
<dbReference type="AlphaFoldDB" id="A0A4R4RV73"/>
<keyword evidence="11" id="KW-1185">Reference proteome</keyword>
<feature type="active site" description="Charge relay system" evidence="5 6">
    <location>
        <position position="213"/>
    </location>
</feature>
<proteinExistence type="inferred from homology"/>
<evidence type="ECO:0000256" key="6">
    <source>
        <dbReference type="PROSITE-ProRule" id="PRU01240"/>
    </source>
</evidence>
<dbReference type="GO" id="GO:0006508">
    <property type="term" value="P:proteolysis"/>
    <property type="evidence" value="ECO:0007669"/>
    <property type="project" value="UniProtKB-KW"/>
</dbReference>
<protein>
    <recommendedName>
        <fullName evidence="9">Peptidase S8/S53 domain-containing protein</fullName>
    </recommendedName>
</protein>
<dbReference type="PANTHER" id="PTHR43806">
    <property type="entry name" value="PEPTIDASE S8"/>
    <property type="match status" value="1"/>
</dbReference>
<accession>A0A4R4RV73</accession>
<evidence type="ECO:0000256" key="8">
    <source>
        <dbReference type="SAM" id="SignalP"/>
    </source>
</evidence>
<feature type="chain" id="PRO_5020725509" description="Peptidase S8/S53 domain-containing protein" evidence="8">
    <location>
        <begin position="23"/>
        <end position="1262"/>
    </location>
</feature>
<dbReference type="PROSITE" id="PS00138">
    <property type="entry name" value="SUBTILASE_SER"/>
    <property type="match status" value="1"/>
</dbReference>
<reference evidence="10 11" key="1">
    <citation type="submission" date="2019-02" db="EMBL/GenBank/DDBJ databases">
        <title>Draft genome sequences of novel Actinobacteria.</title>
        <authorList>
            <person name="Sahin N."/>
            <person name="Ay H."/>
            <person name="Saygin H."/>
        </authorList>
    </citation>
    <scope>NUCLEOTIDE SEQUENCE [LARGE SCALE GENOMIC DNA]</scope>
    <source>
        <strain evidence="10 11">KC603</strain>
    </source>
</reference>
<comment type="caution">
    <text evidence="10">The sequence shown here is derived from an EMBL/GenBank/DDBJ whole genome shotgun (WGS) entry which is preliminary data.</text>
</comment>
<feature type="active site" description="Charge relay system" evidence="5 6">
    <location>
        <position position="419"/>
    </location>
</feature>
<dbReference type="PANTHER" id="PTHR43806:SF65">
    <property type="entry name" value="SERINE PROTEASE APRX"/>
    <property type="match status" value="1"/>
</dbReference>
<keyword evidence="8" id="KW-0732">Signal</keyword>
<dbReference type="RefSeq" id="WP_131980025.1">
    <property type="nucleotide sequence ID" value="NZ_SMKL01000008.1"/>
</dbReference>
<evidence type="ECO:0000256" key="1">
    <source>
        <dbReference type="ARBA" id="ARBA00011073"/>
    </source>
</evidence>
<dbReference type="InterPro" id="IPR050131">
    <property type="entry name" value="Peptidase_S8_subtilisin-like"/>
</dbReference>
<keyword evidence="3 6" id="KW-0378">Hydrolase</keyword>
<dbReference type="Gene3D" id="2.60.40.10">
    <property type="entry name" value="Immunoglobulins"/>
    <property type="match status" value="1"/>
</dbReference>
<dbReference type="OrthoDB" id="614750at2"/>
<evidence type="ECO:0000259" key="9">
    <source>
        <dbReference type="Pfam" id="PF00082"/>
    </source>
</evidence>
<keyword evidence="2 6" id="KW-0645">Protease</keyword>
<evidence type="ECO:0000256" key="4">
    <source>
        <dbReference type="ARBA" id="ARBA00022825"/>
    </source>
</evidence>
<name>A0A4R4RV73_9ACTN</name>
<dbReference type="Gene3D" id="3.40.50.200">
    <property type="entry name" value="Peptidase S8/S53 domain"/>
    <property type="match status" value="1"/>
</dbReference>
<dbReference type="PRINTS" id="PR00723">
    <property type="entry name" value="SUBTILISIN"/>
</dbReference>
<sequence>MTGAAVAAMVAALLPAAASAPAASAPAARAAEPATSSVTLLTGDVVTVAQEPGGERTYAVTPAPRENGRSVTFTSVSDGDNHYVLPSDAFGLVASGTVDRRLFDVAHLEPGGPPPVIVRYDGVSPRLRSTPVARTLESIDAVALDPQDATGLWADLTQPGTSARAAALTSGVANVWLDATIRADLDVSVPHIGVPAAWAAGYDGAGVTVAVLDTGIDAAHPDLAGRVTATRNFTTDDDAVDHHGHGTHVAATVAGTGAAPGAGPGVAPGADLMIGKVLTSGGTGQLSWAIDGMEWAARNGADVVNLSLSAPATDGTDPGSLAVDALSAETGTLFVVAAGNDYSDAAVGTPGAATSALTVGAVDDTDALADFSNRGPRRGDAAIKPNLTAPGVGIVAARAAGTSMGTPVSDLHTSANGTSMATPHVAGAAALLAQAHPDWGYAELRDALASTAAPGAHTPFQQGAGRVDVARAVEQGVYGPASLDFGRIADPATAPVTRTLTYRNTTGAAVTLDLAVTGTGWDGRTIPSGDVRLSDTALTVPANGTATVDLTADPTALDAGVYSGVVTATGATGAAGAIATRTPWSLYEAGVTHALDIAATNRRGAPADPGLPVWVVKVDPGFVANDPFRTWNHFAWTDSEGRASLDVAEGVYDVYAQITTWDLQATESTIAVASELAVRADTAAHLDARDAVLRNPEVGEPVDLLMGEIGVLRSTPDGRLFGVGALFDQSSEWTLYTTPTPDPQLGRTESYTKWALGSTLAELRGPGFRATPEYWPHLAGPALDGDRRFPVVDAGDSGDGASADLPAARDALALVRIRIPAGEPYGYAYALREIQRVTAAAAEAGVAGLLVYADTPGALGIQLQATPLLQLGLSRADGDALRQAIAAGRVRHLDVDARRSPERVYHLRLGHEGGFPADGPAVVEPGDLTTLQSRYHTDTPGHEGTHAWFAFSPTMPDSAQLTLGLWGGSARTELVAASGPPLRWLRWLRETTMEGAALRAWNVFEPGDRLPAERWFESPVHYGALDVDGAFPTVLRCTFCRQGDRFVTGQYRLDAQGDHYQHAWFEQPAVRLFRGGEELPVRGSVNQWFQLPAGTGDYRLTMDYVQPGPPDGLATRIATEWEFTSAPPAPNQLPEAYECPVAALTDPCAFQPLPQLQWDLGLDLVNSAPAGRRHTVGLHAAAPGGGPAAERLRVWFSVDDGVSWRPAQVRPDGRPGSGDFRVTVPHPDLGATNGHVWLRTEAWTAGGDSVTQTIERAYRLTD</sequence>
<dbReference type="Gene3D" id="3.50.30.30">
    <property type="match status" value="1"/>
</dbReference>
<evidence type="ECO:0000256" key="5">
    <source>
        <dbReference type="PIRSR" id="PIRSR615500-1"/>
    </source>
</evidence>
<feature type="active site" description="Charge relay system" evidence="5 6">
    <location>
        <position position="245"/>
    </location>
</feature>
<feature type="signal peptide" evidence="8">
    <location>
        <begin position="1"/>
        <end position="22"/>
    </location>
</feature>
<dbReference type="InterPro" id="IPR023828">
    <property type="entry name" value="Peptidase_S8_Ser-AS"/>
</dbReference>
<dbReference type="Pfam" id="PF00082">
    <property type="entry name" value="Peptidase_S8"/>
    <property type="match status" value="1"/>
</dbReference>
<dbReference type="Proteomes" id="UP000295621">
    <property type="component" value="Unassembled WGS sequence"/>
</dbReference>
<dbReference type="GO" id="GO:0005975">
    <property type="term" value="P:carbohydrate metabolic process"/>
    <property type="evidence" value="ECO:0007669"/>
    <property type="project" value="UniProtKB-ARBA"/>
</dbReference>
<evidence type="ECO:0000256" key="7">
    <source>
        <dbReference type="RuleBase" id="RU003355"/>
    </source>
</evidence>
<dbReference type="SUPFAM" id="SSF52743">
    <property type="entry name" value="Subtilisin-like"/>
    <property type="match status" value="1"/>
</dbReference>
<dbReference type="InterPro" id="IPR023827">
    <property type="entry name" value="Peptidase_S8_Asp-AS"/>
</dbReference>
<dbReference type="InterPro" id="IPR015500">
    <property type="entry name" value="Peptidase_S8_subtilisin-rel"/>
</dbReference>
<evidence type="ECO:0000256" key="2">
    <source>
        <dbReference type="ARBA" id="ARBA00022670"/>
    </source>
</evidence>
<dbReference type="PROSITE" id="PS51892">
    <property type="entry name" value="SUBTILASE"/>
    <property type="match status" value="1"/>
</dbReference>
<keyword evidence="4 6" id="KW-0720">Serine protease</keyword>
<dbReference type="EMBL" id="SMKL01000008">
    <property type="protein sequence ID" value="TDC53566.1"/>
    <property type="molecule type" value="Genomic_DNA"/>
</dbReference>